<proteinExistence type="predicted"/>
<dbReference type="EMBL" id="JAEPRC010000479">
    <property type="protein sequence ID" value="KAG2196411.1"/>
    <property type="molecule type" value="Genomic_DNA"/>
</dbReference>
<protein>
    <submittedName>
        <fullName evidence="1">Uncharacterized protein</fullName>
    </submittedName>
</protein>
<accession>A0A8H7QRM3</accession>
<sequence length="432" mass="48876">RKERKTQQQAVQEAGLQQNIESEEMLQAIQKAAKLTPLVSPCSSHALLIDTISLYSMFCSSSANIIMEVCDYHVNVIQPAATALENKDVGFSSFFNIKRLIVVSSSHSLVFANRMHILPGLKAVRLYSARKLNQDWPKQRKAKQDKTASSSTFASAQDTKVKLAILAAEKTALENLLKQQQKQQKEFLLNNSICQLKEGWKIDIDRRQGRYLEVEVAKQKKRGLIFEKLKTKRKLASVKQRIYEARDSSPSSPVPASNKVFITDDKPCHHKVENCKLHSDLDICNLTFSGTDNGIVIVTETVAFDIHRFKYHLELYNRFNVLEDQDSNTTEDSTSDESEPSPFLSLPVSMKINSKVINQGSGLAKYTRSLNRIKKITDSARNVMKESELTDFSLNNSGNTADLDKAFERHSYSRNTISNLYFLMPIKSDEDD</sequence>
<evidence type="ECO:0000313" key="2">
    <source>
        <dbReference type="Proteomes" id="UP000650833"/>
    </source>
</evidence>
<dbReference type="Proteomes" id="UP000650833">
    <property type="component" value="Unassembled WGS sequence"/>
</dbReference>
<reference evidence="1" key="1">
    <citation type="submission" date="2020-12" db="EMBL/GenBank/DDBJ databases">
        <title>Metabolic potential, ecology and presence of endohyphal bacteria is reflected in genomic diversity of Mucoromycotina.</title>
        <authorList>
            <person name="Muszewska A."/>
            <person name="Okrasinska A."/>
            <person name="Steczkiewicz K."/>
            <person name="Drgas O."/>
            <person name="Orlowska M."/>
            <person name="Perlinska-Lenart U."/>
            <person name="Aleksandrzak-Piekarczyk T."/>
            <person name="Szatraj K."/>
            <person name="Zielenkiewicz U."/>
            <person name="Pilsyk S."/>
            <person name="Malc E."/>
            <person name="Mieczkowski P."/>
            <person name="Kruszewska J.S."/>
            <person name="Biernat P."/>
            <person name="Pawlowska J."/>
        </authorList>
    </citation>
    <scope>NUCLEOTIDE SEQUENCE</scope>
    <source>
        <strain evidence="1">CBS 226.32</strain>
    </source>
</reference>
<comment type="caution">
    <text evidence="1">The sequence shown here is derived from an EMBL/GenBank/DDBJ whole genome shotgun (WGS) entry which is preliminary data.</text>
</comment>
<dbReference type="OrthoDB" id="2289613at2759"/>
<dbReference type="AlphaFoldDB" id="A0A8H7QRM3"/>
<organism evidence="1 2">
    <name type="scientific">Mucor plumbeus</name>
    <dbReference type="NCBI Taxonomy" id="97098"/>
    <lineage>
        <taxon>Eukaryota</taxon>
        <taxon>Fungi</taxon>
        <taxon>Fungi incertae sedis</taxon>
        <taxon>Mucoromycota</taxon>
        <taxon>Mucoromycotina</taxon>
        <taxon>Mucoromycetes</taxon>
        <taxon>Mucorales</taxon>
        <taxon>Mucorineae</taxon>
        <taxon>Mucoraceae</taxon>
        <taxon>Mucor</taxon>
    </lineage>
</organism>
<name>A0A8H7QRM3_9FUNG</name>
<evidence type="ECO:0000313" key="1">
    <source>
        <dbReference type="EMBL" id="KAG2196411.1"/>
    </source>
</evidence>
<keyword evidence="2" id="KW-1185">Reference proteome</keyword>
<feature type="non-terminal residue" evidence="1">
    <location>
        <position position="1"/>
    </location>
</feature>
<gene>
    <name evidence="1" type="ORF">INT46_010237</name>
</gene>